<dbReference type="AlphaFoldDB" id="A0AAJ7BKV9"/>
<keyword evidence="3" id="KW-1185">Reference proteome</keyword>
<feature type="coiled-coil region" evidence="1">
    <location>
        <begin position="66"/>
        <end position="100"/>
    </location>
</feature>
<gene>
    <name evidence="4" type="primary">LOC107264655</name>
</gene>
<organism evidence="3 4">
    <name type="scientific">Cephus cinctus</name>
    <name type="common">Wheat stem sawfly</name>
    <dbReference type="NCBI Taxonomy" id="211228"/>
    <lineage>
        <taxon>Eukaryota</taxon>
        <taxon>Metazoa</taxon>
        <taxon>Ecdysozoa</taxon>
        <taxon>Arthropoda</taxon>
        <taxon>Hexapoda</taxon>
        <taxon>Insecta</taxon>
        <taxon>Pterygota</taxon>
        <taxon>Neoptera</taxon>
        <taxon>Endopterygota</taxon>
        <taxon>Hymenoptera</taxon>
        <taxon>Cephoidea</taxon>
        <taxon>Cephidae</taxon>
        <taxon>Cephus</taxon>
    </lineage>
</organism>
<evidence type="ECO:0000313" key="4">
    <source>
        <dbReference type="RefSeq" id="XP_015588631.1"/>
    </source>
</evidence>
<feature type="region of interest" description="Disordered" evidence="2">
    <location>
        <begin position="1"/>
        <end position="23"/>
    </location>
</feature>
<name>A0AAJ7BKV9_CEPCN</name>
<keyword evidence="1" id="KW-0175">Coiled coil</keyword>
<dbReference type="PANTHER" id="PTHR21533:SF19">
    <property type="entry name" value="LEUCINE-RICH PROTEIN"/>
    <property type="match status" value="1"/>
</dbReference>
<dbReference type="Proteomes" id="UP000694920">
    <property type="component" value="Unplaced"/>
</dbReference>
<evidence type="ECO:0000313" key="3">
    <source>
        <dbReference type="Proteomes" id="UP000694920"/>
    </source>
</evidence>
<dbReference type="GeneID" id="107264655"/>
<reference evidence="4" key="1">
    <citation type="submission" date="2025-08" db="UniProtKB">
        <authorList>
            <consortium name="RefSeq"/>
        </authorList>
    </citation>
    <scope>IDENTIFICATION</scope>
</reference>
<sequence>MPLFSNKFSPKKTPTRKASVSLANKDLSPKRVEKELGPEIGHIRLRLGEQEAIFENGQWIPESGKASGTFKENERLKKEVKKLEEENNLLKLKFQLLLDMLTETTAESHLYEKELATLRSKVNHSQRSVS</sequence>
<dbReference type="CTD" id="12420"/>
<dbReference type="Pfam" id="PF14645">
    <property type="entry name" value="Chibby"/>
    <property type="match status" value="1"/>
</dbReference>
<dbReference type="RefSeq" id="XP_015588631.1">
    <property type="nucleotide sequence ID" value="XM_015733145.2"/>
</dbReference>
<evidence type="ECO:0000256" key="1">
    <source>
        <dbReference type="SAM" id="Coils"/>
    </source>
</evidence>
<accession>A0AAJ7BKV9</accession>
<dbReference type="KEGG" id="ccin:107264655"/>
<proteinExistence type="predicted"/>
<protein>
    <submittedName>
        <fullName evidence="4">Protein chibby homolog 1</fullName>
    </submittedName>
</protein>
<dbReference type="InterPro" id="IPR028118">
    <property type="entry name" value="Chibby_fam"/>
</dbReference>
<dbReference type="PANTHER" id="PTHR21533">
    <property type="entry name" value="LEUCINE-RICH PROTEIN"/>
    <property type="match status" value="1"/>
</dbReference>
<evidence type="ECO:0000256" key="2">
    <source>
        <dbReference type="SAM" id="MobiDB-lite"/>
    </source>
</evidence>